<dbReference type="CDD" id="cd00448">
    <property type="entry name" value="YjgF_YER057c_UK114_family"/>
    <property type="match status" value="1"/>
</dbReference>
<dbReference type="RefSeq" id="WP_282198430.1">
    <property type="nucleotide sequence ID" value="NZ_BOQE01000001.1"/>
</dbReference>
<dbReference type="AlphaFoldDB" id="A0AAV4LCP1"/>
<dbReference type="EMBL" id="BOQE01000001">
    <property type="protein sequence ID" value="GIM45207.1"/>
    <property type="molecule type" value="Genomic_DNA"/>
</dbReference>
<dbReference type="NCBIfam" id="TIGR00004">
    <property type="entry name" value="Rid family detoxifying hydrolase"/>
    <property type="match status" value="1"/>
</dbReference>
<dbReference type="InterPro" id="IPR035959">
    <property type="entry name" value="RutC-like_sf"/>
</dbReference>
<evidence type="ECO:0000256" key="1">
    <source>
        <dbReference type="ARBA" id="ARBA00010552"/>
    </source>
</evidence>
<protein>
    <submittedName>
        <fullName evidence="2">Endoribonuclease</fullName>
    </submittedName>
</protein>
<dbReference type="GO" id="GO:0005829">
    <property type="term" value="C:cytosol"/>
    <property type="evidence" value="ECO:0007669"/>
    <property type="project" value="TreeGrafter"/>
</dbReference>
<dbReference type="PANTHER" id="PTHR11803">
    <property type="entry name" value="2-IMINOBUTANOATE/2-IMINOPROPANOATE DEAMINASE RIDA"/>
    <property type="match status" value="1"/>
</dbReference>
<dbReference type="Pfam" id="PF01042">
    <property type="entry name" value="Ribonuc_L-PSP"/>
    <property type="match status" value="1"/>
</dbReference>
<evidence type="ECO:0000313" key="2">
    <source>
        <dbReference type="EMBL" id="GIM45207.1"/>
    </source>
</evidence>
<evidence type="ECO:0000313" key="3">
    <source>
        <dbReference type="Proteomes" id="UP001057291"/>
    </source>
</evidence>
<comment type="similarity">
    <text evidence="1">Belongs to the RutC family.</text>
</comment>
<organism evidence="2 3">
    <name type="scientific">Collibacillus ludicampi</name>
    <dbReference type="NCBI Taxonomy" id="2771369"/>
    <lineage>
        <taxon>Bacteria</taxon>
        <taxon>Bacillati</taxon>
        <taxon>Bacillota</taxon>
        <taxon>Bacilli</taxon>
        <taxon>Bacillales</taxon>
        <taxon>Alicyclobacillaceae</taxon>
        <taxon>Collibacillus</taxon>
    </lineage>
</organism>
<dbReference type="FunFam" id="3.30.1330.40:FF:000001">
    <property type="entry name" value="L-PSP family endoribonuclease"/>
    <property type="match status" value="1"/>
</dbReference>
<sequence>MIKAVYTEKAPQAIGPYSQAIKAGDFLFLSGQIPVNPETNEVVENDIVVQTRQVMRNIQAILEKEGLTFENIVKTTIFVKDLSMFATVNEEYGKFLGDHRPARSTVEISRLPKDVLIEIEAIAYTGNR</sequence>
<dbReference type="PANTHER" id="PTHR11803:SF39">
    <property type="entry name" value="2-IMINOBUTANOATE_2-IMINOPROPANOATE DEAMINASE"/>
    <property type="match status" value="1"/>
</dbReference>
<dbReference type="PROSITE" id="PS01094">
    <property type="entry name" value="UPF0076"/>
    <property type="match status" value="1"/>
</dbReference>
<dbReference type="SUPFAM" id="SSF55298">
    <property type="entry name" value="YjgF-like"/>
    <property type="match status" value="1"/>
</dbReference>
<reference evidence="2" key="1">
    <citation type="journal article" date="2023" name="Int. J. Syst. Evol. Microbiol.">
        <title>Collibacillus ludicampi gen. nov., sp. nov., a new soil bacterium of the family Alicyclobacillaceae.</title>
        <authorList>
            <person name="Jojima T."/>
            <person name="Ioku Y."/>
            <person name="Fukuta Y."/>
            <person name="Shirasaka N."/>
            <person name="Matsumura Y."/>
            <person name="Mori M."/>
        </authorList>
    </citation>
    <scope>NUCLEOTIDE SEQUENCE</scope>
    <source>
        <strain evidence="2">TP075</strain>
    </source>
</reference>
<dbReference type="Gene3D" id="3.30.1330.40">
    <property type="entry name" value="RutC-like"/>
    <property type="match status" value="1"/>
</dbReference>
<gene>
    <name evidence="2" type="ORF">DNHGIG_07560</name>
</gene>
<dbReference type="InterPro" id="IPR006175">
    <property type="entry name" value="YjgF/YER057c/UK114"/>
</dbReference>
<keyword evidence="3" id="KW-1185">Reference proteome</keyword>
<dbReference type="InterPro" id="IPR006056">
    <property type="entry name" value="RidA"/>
</dbReference>
<dbReference type="Proteomes" id="UP001057291">
    <property type="component" value="Unassembled WGS sequence"/>
</dbReference>
<name>A0AAV4LCP1_9BACL</name>
<proteinExistence type="inferred from homology"/>
<accession>A0AAV4LCP1</accession>
<dbReference type="InterPro" id="IPR019897">
    <property type="entry name" value="RidA_CS"/>
</dbReference>
<dbReference type="GO" id="GO:0019239">
    <property type="term" value="F:deaminase activity"/>
    <property type="evidence" value="ECO:0007669"/>
    <property type="project" value="TreeGrafter"/>
</dbReference>
<comment type="caution">
    <text evidence="2">The sequence shown here is derived from an EMBL/GenBank/DDBJ whole genome shotgun (WGS) entry which is preliminary data.</text>
</comment>